<dbReference type="Pfam" id="PF00561">
    <property type="entry name" value="Abhydrolase_1"/>
    <property type="match status" value="1"/>
</dbReference>
<dbReference type="Proteomes" id="UP000689967">
    <property type="component" value="Unassembled WGS sequence"/>
</dbReference>
<evidence type="ECO:0000259" key="1">
    <source>
        <dbReference type="Pfam" id="PF00561"/>
    </source>
</evidence>
<comment type="caution">
    <text evidence="2">The sequence shown here is derived from an EMBL/GenBank/DDBJ whole genome shotgun (WGS) entry which is preliminary data.</text>
</comment>
<gene>
    <name evidence="2" type="ORF">JJQ90_07345</name>
</gene>
<dbReference type="EMBL" id="JAERQM010000002">
    <property type="protein sequence ID" value="MBU8543515.1"/>
    <property type="molecule type" value="Genomic_DNA"/>
</dbReference>
<dbReference type="RefSeq" id="WP_216873977.1">
    <property type="nucleotide sequence ID" value="NZ_JAERQM010000002.1"/>
</dbReference>
<dbReference type="InterPro" id="IPR000073">
    <property type="entry name" value="AB_hydrolase_1"/>
</dbReference>
<protein>
    <submittedName>
        <fullName evidence="2">Alpha/beta fold hydrolase</fullName>
    </submittedName>
</protein>
<keyword evidence="2" id="KW-0378">Hydrolase</keyword>
<dbReference type="GO" id="GO:0016787">
    <property type="term" value="F:hydrolase activity"/>
    <property type="evidence" value="ECO:0007669"/>
    <property type="project" value="UniProtKB-KW"/>
</dbReference>
<keyword evidence="3" id="KW-1185">Reference proteome</keyword>
<reference evidence="2 3" key="1">
    <citation type="submission" date="2021-01" db="EMBL/GenBank/DDBJ databases">
        <title>Roseomonas sp. nov, a bacterium isolated from an oil production mixture in Yumen Oilfield.</title>
        <authorList>
            <person name="Wu D."/>
        </authorList>
    </citation>
    <scope>NUCLEOTIDE SEQUENCE [LARGE SCALE GENOMIC DNA]</scope>
    <source>
        <strain evidence="2 3">ROY-5-3</strain>
    </source>
</reference>
<name>A0ABS6H4A8_9PROT</name>
<evidence type="ECO:0000313" key="3">
    <source>
        <dbReference type="Proteomes" id="UP000689967"/>
    </source>
</evidence>
<feature type="domain" description="AB hydrolase-1" evidence="1">
    <location>
        <begin position="57"/>
        <end position="304"/>
    </location>
</feature>
<dbReference type="InterPro" id="IPR050471">
    <property type="entry name" value="AB_hydrolase"/>
</dbReference>
<dbReference type="PANTHER" id="PTHR43433:SF1">
    <property type="entry name" value="BLL5160 PROTEIN"/>
    <property type="match status" value="1"/>
</dbReference>
<dbReference type="PANTHER" id="PTHR43433">
    <property type="entry name" value="HYDROLASE, ALPHA/BETA FOLD FAMILY PROTEIN"/>
    <property type="match status" value="1"/>
</dbReference>
<organism evidence="2 3">
    <name type="scientific">Falsiroseomonas oleicola</name>
    <dbReference type="NCBI Taxonomy" id="2801474"/>
    <lineage>
        <taxon>Bacteria</taxon>
        <taxon>Pseudomonadati</taxon>
        <taxon>Pseudomonadota</taxon>
        <taxon>Alphaproteobacteria</taxon>
        <taxon>Acetobacterales</taxon>
        <taxon>Roseomonadaceae</taxon>
        <taxon>Falsiroseomonas</taxon>
    </lineage>
</organism>
<accession>A0ABS6H4A8</accession>
<proteinExistence type="predicted"/>
<evidence type="ECO:0000313" key="2">
    <source>
        <dbReference type="EMBL" id="MBU8543515.1"/>
    </source>
</evidence>
<sequence length="328" mass="35032">MLTVLVVALLGLIGMAWESWAAARDRGRIAKAGEVVALGEALLHADLQGRRRSIDQPVVVMDGGLTNGSLTWPGVVRELGPDWLVLTYDRGGHLWSSLGPGKPSRGVEALLAEQRALLAAMHLAPPWLLVAHSCSGHTARLHAARYPEDVAALLLVETISASQAGSIVRSSFARSLWWKVPAARLGLWRLWRWRKGLPPRPARVTPESMVAAWTRLSQSARGLRATRAELAQLAADTAAIDAAPPPRQPCIVLASTHGAVVVPKGMAAPVAQAEALAAQRALAAGLPQAELRVTDQADHDIPWQAPGLVAQAIRDLAARLPPAPVRRF</sequence>